<feature type="chain" id="PRO_5011786756" evidence="2">
    <location>
        <begin position="23"/>
        <end position="392"/>
    </location>
</feature>
<evidence type="ECO:0000259" key="3">
    <source>
        <dbReference type="Pfam" id="PF01551"/>
    </source>
</evidence>
<dbReference type="GO" id="GO:0004222">
    <property type="term" value="F:metalloendopeptidase activity"/>
    <property type="evidence" value="ECO:0007669"/>
    <property type="project" value="TreeGrafter"/>
</dbReference>
<keyword evidence="1" id="KW-0175">Coiled coil</keyword>
<evidence type="ECO:0000256" key="2">
    <source>
        <dbReference type="SAM" id="SignalP"/>
    </source>
</evidence>
<evidence type="ECO:0000313" key="4">
    <source>
        <dbReference type="EMBL" id="SDD60829.1"/>
    </source>
</evidence>
<dbReference type="STRING" id="265719.SAMN04488509_104129"/>
<protein>
    <submittedName>
        <fullName evidence="4">Septal ring factor EnvC, activator of murein hydrolases AmiA and AmiB</fullName>
    </submittedName>
</protein>
<dbReference type="InterPro" id="IPR011055">
    <property type="entry name" value="Dup_hybrid_motif"/>
</dbReference>
<keyword evidence="2" id="KW-0732">Signal</keyword>
<dbReference type="OrthoDB" id="9784703at2"/>
<proteinExistence type="predicted"/>
<dbReference type="InterPro" id="IPR016047">
    <property type="entry name" value="M23ase_b-sheet_dom"/>
</dbReference>
<dbReference type="RefSeq" id="WP_091241821.1">
    <property type="nucleotide sequence ID" value="NZ_FNAG01000004.1"/>
</dbReference>
<dbReference type="InterPro" id="IPR050570">
    <property type="entry name" value="Cell_wall_metabolism_enzyme"/>
</dbReference>
<dbReference type="SUPFAM" id="SSF51261">
    <property type="entry name" value="Duplicated hybrid motif"/>
    <property type="match status" value="1"/>
</dbReference>
<feature type="domain" description="M23ase beta-sheet core" evidence="3">
    <location>
        <begin position="293"/>
        <end position="386"/>
    </location>
</feature>
<reference evidence="4 5" key="1">
    <citation type="submission" date="2016-10" db="EMBL/GenBank/DDBJ databases">
        <authorList>
            <person name="de Groot N.N."/>
        </authorList>
    </citation>
    <scope>NUCLEOTIDE SEQUENCE [LARGE SCALE GENOMIC DNA]</scope>
    <source>
        <strain evidence="4 5">DSM 16957</strain>
    </source>
</reference>
<gene>
    <name evidence="4" type="ORF">SAMN04488509_104129</name>
</gene>
<dbReference type="PANTHER" id="PTHR21666:SF270">
    <property type="entry name" value="MUREIN HYDROLASE ACTIVATOR ENVC"/>
    <property type="match status" value="1"/>
</dbReference>
<feature type="coiled-coil region" evidence="1">
    <location>
        <begin position="216"/>
        <end position="250"/>
    </location>
</feature>
<dbReference type="Gene3D" id="6.10.250.3150">
    <property type="match status" value="1"/>
</dbReference>
<dbReference type="FunFam" id="2.70.70.10:FF:000003">
    <property type="entry name" value="Murein hydrolase activator EnvC"/>
    <property type="match status" value="1"/>
</dbReference>
<keyword evidence="4" id="KW-0378">Hydrolase</keyword>
<dbReference type="AlphaFoldDB" id="A0A1G6W4S0"/>
<dbReference type="Proteomes" id="UP000199603">
    <property type="component" value="Unassembled WGS sequence"/>
</dbReference>
<sequence length="392" mass="42446">MIQRFAGLALVLLCAGALLALAGGGTAQAQPSDPEAERVAQARLDAVRAELREVAAVQARLAAERDAASAQIREVDRAIADQLKAQAGLETEVAAQRQRFEALDADRQTVAAGLERQRAALAALMRAAHVQGGQAPLRLLLSQDRLRDASRALAYHHYVQAAQVGRIRGLLDELAELARVTTEVEAQRAALDAALARELAALAALESRRADRRALLEVLASQQQAQAKRIAELKRDERALLDLIESLRDIFADIPDELDGDQPFVQRRGSLPMPVPGKVLTAFAGTLLDGRRSEGWLIEAASGETVRAVAPGRVAFADWMKGYGLLLIVDHGEGYLSLYAHNDGLLREVGDWVKAGEPLAQAGSSGGQGRSALYFELRRQSQPLDPRLWLRR</sequence>
<dbReference type="EMBL" id="FNAG01000004">
    <property type="protein sequence ID" value="SDD60829.1"/>
    <property type="molecule type" value="Genomic_DNA"/>
</dbReference>
<dbReference type="PANTHER" id="PTHR21666">
    <property type="entry name" value="PEPTIDASE-RELATED"/>
    <property type="match status" value="1"/>
</dbReference>
<dbReference type="Pfam" id="PF01551">
    <property type="entry name" value="Peptidase_M23"/>
    <property type="match status" value="1"/>
</dbReference>
<name>A0A1G6W4S0_9GAMM</name>
<accession>A0A1G6W4S0</accession>
<dbReference type="Gene3D" id="2.70.70.10">
    <property type="entry name" value="Glucose Permease (Domain IIA)"/>
    <property type="match status" value="1"/>
</dbReference>
<dbReference type="CDD" id="cd12797">
    <property type="entry name" value="M23_peptidase"/>
    <property type="match status" value="1"/>
</dbReference>
<evidence type="ECO:0000256" key="1">
    <source>
        <dbReference type="SAM" id="Coils"/>
    </source>
</evidence>
<feature type="signal peptide" evidence="2">
    <location>
        <begin position="1"/>
        <end position="22"/>
    </location>
</feature>
<evidence type="ECO:0000313" key="5">
    <source>
        <dbReference type="Proteomes" id="UP000199603"/>
    </source>
</evidence>
<organism evidence="4 5">
    <name type="scientific">Aquimonas voraii</name>
    <dbReference type="NCBI Taxonomy" id="265719"/>
    <lineage>
        <taxon>Bacteria</taxon>
        <taxon>Pseudomonadati</taxon>
        <taxon>Pseudomonadota</taxon>
        <taxon>Gammaproteobacteria</taxon>
        <taxon>Lysobacterales</taxon>
        <taxon>Lysobacteraceae</taxon>
        <taxon>Aquimonas</taxon>
    </lineage>
</organism>
<keyword evidence="5" id="KW-1185">Reference proteome</keyword>